<organism evidence="5 6">
    <name type="scientific">Aquabacter spiritensis</name>
    <dbReference type="NCBI Taxonomy" id="933073"/>
    <lineage>
        <taxon>Bacteria</taxon>
        <taxon>Pseudomonadati</taxon>
        <taxon>Pseudomonadota</taxon>
        <taxon>Alphaproteobacteria</taxon>
        <taxon>Hyphomicrobiales</taxon>
        <taxon>Xanthobacteraceae</taxon>
        <taxon>Aquabacter</taxon>
    </lineage>
</organism>
<dbReference type="GO" id="GO:0003677">
    <property type="term" value="F:DNA binding"/>
    <property type="evidence" value="ECO:0007669"/>
    <property type="project" value="UniProtKB-KW"/>
</dbReference>
<dbReference type="InterPro" id="IPR000524">
    <property type="entry name" value="Tscrpt_reg_HTH_GntR"/>
</dbReference>
<comment type="caution">
    <text evidence="5">The sequence shown here is derived from an EMBL/GenBank/DDBJ whole genome shotgun (WGS) entry which is preliminary data.</text>
</comment>
<dbReference type="SMART" id="SM00895">
    <property type="entry name" value="FCD"/>
    <property type="match status" value="1"/>
</dbReference>
<accession>A0A4R3LZ53</accession>
<dbReference type="PROSITE" id="PS50949">
    <property type="entry name" value="HTH_GNTR"/>
    <property type="match status" value="1"/>
</dbReference>
<protein>
    <submittedName>
        <fullName evidence="5">GntR family transcriptional regulator</fullName>
    </submittedName>
</protein>
<dbReference type="Pfam" id="PF07729">
    <property type="entry name" value="FCD"/>
    <property type="match status" value="1"/>
</dbReference>
<dbReference type="SUPFAM" id="SSF48008">
    <property type="entry name" value="GntR ligand-binding domain-like"/>
    <property type="match status" value="1"/>
</dbReference>
<dbReference type="Gene3D" id="1.10.10.10">
    <property type="entry name" value="Winged helix-like DNA-binding domain superfamily/Winged helix DNA-binding domain"/>
    <property type="match status" value="1"/>
</dbReference>
<keyword evidence="2" id="KW-0238">DNA-binding</keyword>
<dbReference type="SUPFAM" id="SSF46785">
    <property type="entry name" value="Winged helix' DNA-binding domain"/>
    <property type="match status" value="1"/>
</dbReference>
<dbReference type="PANTHER" id="PTHR43537">
    <property type="entry name" value="TRANSCRIPTIONAL REGULATOR, GNTR FAMILY"/>
    <property type="match status" value="1"/>
</dbReference>
<dbReference type="SMART" id="SM00345">
    <property type="entry name" value="HTH_GNTR"/>
    <property type="match status" value="1"/>
</dbReference>
<sequence>MNALKSELAAALTAVSLNIVFNLEPDVTKLGRQSLTDQIVSQVRRRIISGELAEGTPLRQEKLAAELGVSRVPLREAIRQLEAEGLVVSEVHKGTVVSSLSLAELEELFEIRVQLETFLFALAIPRMTEADFARADAIIAESAASAVDSWGDFNWRFHSALYAASGRTIALKLLKTVHDNANRYINLQLAVVADVEHELVDHRNLLAFARLGDVDGGVKLLRDHIERVAENLVLSIGESRKTPSNVA</sequence>
<dbReference type="GO" id="GO:0003700">
    <property type="term" value="F:DNA-binding transcription factor activity"/>
    <property type="evidence" value="ECO:0007669"/>
    <property type="project" value="InterPro"/>
</dbReference>
<evidence type="ECO:0000313" key="6">
    <source>
        <dbReference type="Proteomes" id="UP000294664"/>
    </source>
</evidence>
<keyword evidence="6" id="KW-1185">Reference proteome</keyword>
<dbReference type="OrthoDB" id="9812290at2"/>
<evidence type="ECO:0000256" key="3">
    <source>
        <dbReference type="ARBA" id="ARBA00023163"/>
    </source>
</evidence>
<dbReference type="PANTHER" id="PTHR43537:SF41">
    <property type="entry name" value="TRANSCRIPTIONAL REGULATORY PROTEIN"/>
    <property type="match status" value="1"/>
</dbReference>
<evidence type="ECO:0000259" key="4">
    <source>
        <dbReference type="PROSITE" id="PS50949"/>
    </source>
</evidence>
<feature type="domain" description="HTH gntR-type" evidence="4">
    <location>
        <begin position="33"/>
        <end position="100"/>
    </location>
</feature>
<dbReference type="InterPro" id="IPR011711">
    <property type="entry name" value="GntR_C"/>
</dbReference>
<dbReference type="PRINTS" id="PR00035">
    <property type="entry name" value="HTHGNTR"/>
</dbReference>
<dbReference type="Gene3D" id="1.20.120.530">
    <property type="entry name" value="GntR ligand-binding domain-like"/>
    <property type="match status" value="1"/>
</dbReference>
<evidence type="ECO:0000256" key="2">
    <source>
        <dbReference type="ARBA" id="ARBA00023125"/>
    </source>
</evidence>
<keyword evidence="1" id="KW-0805">Transcription regulation</keyword>
<dbReference type="EMBL" id="SMAI01000003">
    <property type="protein sequence ID" value="TCT05990.1"/>
    <property type="molecule type" value="Genomic_DNA"/>
</dbReference>
<evidence type="ECO:0000313" key="5">
    <source>
        <dbReference type="EMBL" id="TCT05990.1"/>
    </source>
</evidence>
<name>A0A4R3LZ53_9HYPH</name>
<dbReference type="InterPro" id="IPR036388">
    <property type="entry name" value="WH-like_DNA-bd_sf"/>
</dbReference>
<dbReference type="Proteomes" id="UP000294664">
    <property type="component" value="Unassembled WGS sequence"/>
</dbReference>
<dbReference type="AlphaFoldDB" id="A0A4R3LZ53"/>
<dbReference type="CDD" id="cd07377">
    <property type="entry name" value="WHTH_GntR"/>
    <property type="match status" value="1"/>
</dbReference>
<keyword evidence="3" id="KW-0804">Transcription</keyword>
<proteinExistence type="predicted"/>
<dbReference type="InterPro" id="IPR008920">
    <property type="entry name" value="TF_FadR/GntR_C"/>
</dbReference>
<dbReference type="Pfam" id="PF00392">
    <property type="entry name" value="GntR"/>
    <property type="match status" value="1"/>
</dbReference>
<evidence type="ECO:0000256" key="1">
    <source>
        <dbReference type="ARBA" id="ARBA00023015"/>
    </source>
</evidence>
<reference evidence="5 6" key="1">
    <citation type="submission" date="2019-03" db="EMBL/GenBank/DDBJ databases">
        <title>Genomic Encyclopedia of Type Strains, Phase IV (KMG-IV): sequencing the most valuable type-strain genomes for metagenomic binning, comparative biology and taxonomic classification.</title>
        <authorList>
            <person name="Goeker M."/>
        </authorList>
    </citation>
    <scope>NUCLEOTIDE SEQUENCE [LARGE SCALE GENOMIC DNA]</scope>
    <source>
        <strain evidence="5 6">DSM 9035</strain>
    </source>
</reference>
<dbReference type="InterPro" id="IPR036390">
    <property type="entry name" value="WH_DNA-bd_sf"/>
</dbReference>
<gene>
    <name evidence="5" type="ORF">EDC64_10391</name>
</gene>